<organism evidence="1 2">
    <name type="scientific">candidate division MSBL1 archaeon SCGC-AAA259J03</name>
    <dbReference type="NCBI Taxonomy" id="1698269"/>
    <lineage>
        <taxon>Archaea</taxon>
        <taxon>Methanobacteriati</taxon>
        <taxon>Methanobacteriota</taxon>
        <taxon>candidate division MSBL1</taxon>
    </lineage>
</organism>
<comment type="caution">
    <text evidence="1">The sequence shown here is derived from an EMBL/GenBank/DDBJ whole genome shotgun (WGS) entry which is preliminary data.</text>
</comment>
<evidence type="ECO:0000313" key="1">
    <source>
        <dbReference type="EMBL" id="KXA96952.1"/>
    </source>
</evidence>
<accession>A0A656YV90</accession>
<keyword evidence="2" id="KW-1185">Reference proteome</keyword>
<sequence length="83" mass="9456">MGEIYTSDLKGKDLDETRKNLEGEGFRRVCDVSVHDKTGEPMAVEGGELSDEEKRYELWVSHEKETTVKLDVSKNMVLIMPPQ</sequence>
<dbReference type="Proteomes" id="UP000070257">
    <property type="component" value="Unassembled WGS sequence"/>
</dbReference>
<gene>
    <name evidence="1" type="ORF">AKJ39_03935</name>
</gene>
<reference evidence="1 2" key="1">
    <citation type="journal article" date="2016" name="Sci. Rep.">
        <title>Metabolic traits of an uncultured archaeal lineage -MSBL1- from brine pools of the Red Sea.</title>
        <authorList>
            <person name="Mwirichia R."/>
            <person name="Alam I."/>
            <person name="Rashid M."/>
            <person name="Vinu M."/>
            <person name="Ba-Alawi W."/>
            <person name="Anthony Kamau A."/>
            <person name="Kamanda Ngugi D."/>
            <person name="Goker M."/>
            <person name="Klenk H.P."/>
            <person name="Bajic V."/>
            <person name="Stingl U."/>
        </authorList>
    </citation>
    <scope>NUCLEOTIDE SEQUENCE [LARGE SCALE GENOMIC DNA]</scope>
    <source>
        <strain evidence="1">SCGC-AAA259J03</strain>
    </source>
</reference>
<evidence type="ECO:0000313" key="2">
    <source>
        <dbReference type="Proteomes" id="UP000070257"/>
    </source>
</evidence>
<dbReference type="EMBL" id="LHXT01000073">
    <property type="protein sequence ID" value="KXA96952.1"/>
    <property type="molecule type" value="Genomic_DNA"/>
</dbReference>
<protein>
    <submittedName>
        <fullName evidence="1">Uncharacterized protein</fullName>
    </submittedName>
</protein>
<name>A0A656YV90_9EURY</name>
<proteinExistence type="predicted"/>
<dbReference type="AlphaFoldDB" id="A0A656YV90"/>